<reference evidence="1 2" key="1">
    <citation type="journal article" date="2019" name="Sci. Rep.">
        <title>Orb-weaving spider Araneus ventricosus genome elucidates the spidroin gene catalogue.</title>
        <authorList>
            <person name="Kono N."/>
            <person name="Nakamura H."/>
            <person name="Ohtoshi R."/>
            <person name="Moran D.A.P."/>
            <person name="Shinohara A."/>
            <person name="Yoshida Y."/>
            <person name="Fujiwara M."/>
            <person name="Mori M."/>
            <person name="Tomita M."/>
            <person name="Arakawa K."/>
        </authorList>
    </citation>
    <scope>NUCLEOTIDE SEQUENCE [LARGE SCALE GENOMIC DNA]</scope>
</reference>
<accession>A0A4Y2J3T3</accession>
<evidence type="ECO:0000313" key="2">
    <source>
        <dbReference type="Proteomes" id="UP000499080"/>
    </source>
</evidence>
<sequence>MLRPVGTDYACHLSSFGTLPSVGVCPERVKSAYKNSKIFTSMTTPALPPALRYKLCSGRFAYPDRYLCQ</sequence>
<gene>
    <name evidence="1" type="ORF">AVEN_233810_1</name>
</gene>
<dbReference type="AlphaFoldDB" id="A0A4Y2J3T3"/>
<keyword evidence="2" id="KW-1185">Reference proteome</keyword>
<protein>
    <submittedName>
        <fullName evidence="1">Uncharacterized protein</fullName>
    </submittedName>
</protein>
<name>A0A4Y2J3T3_ARAVE</name>
<proteinExistence type="predicted"/>
<dbReference type="Proteomes" id="UP000499080">
    <property type="component" value="Unassembled WGS sequence"/>
</dbReference>
<organism evidence="1 2">
    <name type="scientific">Araneus ventricosus</name>
    <name type="common">Orbweaver spider</name>
    <name type="synonym">Epeira ventricosa</name>
    <dbReference type="NCBI Taxonomy" id="182803"/>
    <lineage>
        <taxon>Eukaryota</taxon>
        <taxon>Metazoa</taxon>
        <taxon>Ecdysozoa</taxon>
        <taxon>Arthropoda</taxon>
        <taxon>Chelicerata</taxon>
        <taxon>Arachnida</taxon>
        <taxon>Araneae</taxon>
        <taxon>Araneomorphae</taxon>
        <taxon>Entelegynae</taxon>
        <taxon>Araneoidea</taxon>
        <taxon>Araneidae</taxon>
        <taxon>Araneus</taxon>
    </lineage>
</organism>
<evidence type="ECO:0000313" key="1">
    <source>
        <dbReference type="EMBL" id="GBM84545.1"/>
    </source>
</evidence>
<comment type="caution">
    <text evidence="1">The sequence shown here is derived from an EMBL/GenBank/DDBJ whole genome shotgun (WGS) entry which is preliminary data.</text>
</comment>
<dbReference type="EMBL" id="BGPR01003167">
    <property type="protein sequence ID" value="GBM84545.1"/>
    <property type="molecule type" value="Genomic_DNA"/>
</dbReference>